<evidence type="ECO:0008006" key="2">
    <source>
        <dbReference type="Google" id="ProtNLM"/>
    </source>
</evidence>
<evidence type="ECO:0000313" key="1">
    <source>
        <dbReference type="EMBL" id="CAD9426282.1"/>
    </source>
</evidence>
<organism evidence="1">
    <name type="scientific">Haptolina brevifila</name>
    <dbReference type="NCBI Taxonomy" id="156173"/>
    <lineage>
        <taxon>Eukaryota</taxon>
        <taxon>Haptista</taxon>
        <taxon>Haptophyta</taxon>
        <taxon>Prymnesiophyceae</taxon>
        <taxon>Prymnesiales</taxon>
        <taxon>Prymnesiaceae</taxon>
        <taxon>Haptolina</taxon>
    </lineage>
</organism>
<dbReference type="EMBL" id="HBGU01016733">
    <property type="protein sequence ID" value="CAD9426282.1"/>
    <property type="molecule type" value="Transcribed_RNA"/>
</dbReference>
<accession>A0A7S2CIE2</accession>
<reference evidence="1" key="1">
    <citation type="submission" date="2021-01" db="EMBL/GenBank/DDBJ databases">
        <authorList>
            <person name="Corre E."/>
            <person name="Pelletier E."/>
            <person name="Niang G."/>
            <person name="Scheremetjew M."/>
            <person name="Finn R."/>
            <person name="Kale V."/>
            <person name="Holt S."/>
            <person name="Cochrane G."/>
            <person name="Meng A."/>
            <person name="Brown T."/>
            <person name="Cohen L."/>
        </authorList>
    </citation>
    <scope>NUCLEOTIDE SEQUENCE</scope>
    <source>
        <strain evidence="1">UTEX LB 985</strain>
    </source>
</reference>
<protein>
    <recommendedName>
        <fullName evidence="2">Methyltransferase FkbM domain-containing protein</fullName>
    </recommendedName>
</protein>
<dbReference type="AlphaFoldDB" id="A0A7S2CIE2"/>
<name>A0A7S2CIE2_9EUKA</name>
<proteinExistence type="predicted"/>
<gene>
    <name evidence="1" type="ORF">CBRE1094_LOCUS9061</name>
</gene>
<sequence length="166" mass="18660">MVDFPRFLQLLSERPPPSGGQLGKTVIKMDIESAEYTVIPSMIERGSLCNHVDFISVEWHARFAPIKFFDRHFGSSKSRDEAQQLGGMLRDMVSDSAYVCRWASILGTSGFWSVTPAVSLLSDRSGNRVPSLQACRTKGLKEIDDETYIHDLNDEQHENPKPFAVL</sequence>